<dbReference type="Gene3D" id="3.30.300.20">
    <property type="match status" value="1"/>
</dbReference>
<proteinExistence type="predicted"/>
<reference evidence="1 2" key="1">
    <citation type="submission" date="2023-02" db="EMBL/GenBank/DDBJ databases">
        <title>Oceanobacillus kimchii IFOP_LL358 isolated form Alexandrium catenella lab strain.</title>
        <authorList>
            <person name="Gajardo G."/>
            <person name="Ueki S."/>
            <person name="Maruyama F."/>
        </authorList>
    </citation>
    <scope>NUCLEOTIDE SEQUENCE [LARGE SCALE GENOMIC DNA]</scope>
    <source>
        <strain evidence="1 2">IFOP_LL358</strain>
    </source>
</reference>
<gene>
    <name evidence="1" type="ORF">MACH08_36240</name>
</gene>
<comment type="caution">
    <text evidence="1">The sequence shown here is derived from an EMBL/GenBank/DDBJ whole genome shotgun (WGS) entry which is preliminary data.</text>
</comment>
<accession>A0ABQ5TRD3</accession>
<evidence type="ECO:0000313" key="2">
    <source>
        <dbReference type="Proteomes" id="UP001275436"/>
    </source>
</evidence>
<dbReference type="Pfam" id="PF02566">
    <property type="entry name" value="OsmC"/>
    <property type="match status" value="1"/>
</dbReference>
<dbReference type="SUPFAM" id="SSF82784">
    <property type="entry name" value="OsmC-like"/>
    <property type="match status" value="1"/>
</dbReference>
<protein>
    <submittedName>
        <fullName evidence="1">Osmotically inducible protein C</fullName>
    </submittedName>
</protein>
<evidence type="ECO:0000313" key="1">
    <source>
        <dbReference type="EMBL" id="GLO67840.1"/>
    </source>
</evidence>
<sequence length="131" mass="14484">MKFSLNNQAFETELSYGNLTISGEDEHGFRPFALLVSSIAGCSGGVLRKIMEKQRIDFKDILIEADIERNEAEANRIEKIAMHFTVYADTLSQEKAEKALAISSKNCSMVQSVKGSIEIVETIEVIPAKGK</sequence>
<name>A0ABQ5TRD3_9BACI</name>
<dbReference type="InterPro" id="IPR036102">
    <property type="entry name" value="OsmC/Ohrsf"/>
</dbReference>
<dbReference type="RefSeq" id="WP_069684813.1">
    <property type="nucleotide sequence ID" value="NZ_BSKO01000001.1"/>
</dbReference>
<keyword evidence="2" id="KW-1185">Reference proteome</keyword>
<dbReference type="InterPro" id="IPR003718">
    <property type="entry name" value="OsmC/Ohr_fam"/>
</dbReference>
<dbReference type="Proteomes" id="UP001275436">
    <property type="component" value="Unassembled WGS sequence"/>
</dbReference>
<dbReference type="PANTHER" id="PTHR34352">
    <property type="entry name" value="PROTEIN YHFA"/>
    <property type="match status" value="1"/>
</dbReference>
<dbReference type="InterPro" id="IPR015946">
    <property type="entry name" value="KH_dom-like_a/b"/>
</dbReference>
<dbReference type="PANTHER" id="PTHR34352:SF1">
    <property type="entry name" value="PROTEIN YHFA"/>
    <property type="match status" value="1"/>
</dbReference>
<organism evidence="1 2">
    <name type="scientific">Oceanobacillus kimchii</name>
    <dbReference type="NCBI Taxonomy" id="746691"/>
    <lineage>
        <taxon>Bacteria</taxon>
        <taxon>Bacillati</taxon>
        <taxon>Bacillota</taxon>
        <taxon>Bacilli</taxon>
        <taxon>Bacillales</taxon>
        <taxon>Bacillaceae</taxon>
        <taxon>Oceanobacillus</taxon>
    </lineage>
</organism>
<dbReference type="EMBL" id="BSKO01000001">
    <property type="protein sequence ID" value="GLO67840.1"/>
    <property type="molecule type" value="Genomic_DNA"/>
</dbReference>